<comment type="similarity">
    <text evidence="1">Belongs to the ABC transporter superfamily.</text>
</comment>
<evidence type="ECO:0000313" key="11">
    <source>
        <dbReference type="Proteomes" id="UP000252182"/>
    </source>
</evidence>
<dbReference type="OrthoDB" id="9802264at2"/>
<evidence type="ECO:0000256" key="1">
    <source>
        <dbReference type="ARBA" id="ARBA00005417"/>
    </source>
</evidence>
<keyword evidence="2" id="KW-0813">Transport</keyword>
<keyword evidence="3" id="KW-1003">Cell membrane</keyword>
<evidence type="ECO:0000313" key="10">
    <source>
        <dbReference type="EMBL" id="AXF86077.1"/>
    </source>
</evidence>
<dbReference type="AlphaFoldDB" id="A0A345DCI9"/>
<dbReference type="SUPFAM" id="SSF54631">
    <property type="entry name" value="CBS-domain pair"/>
    <property type="match status" value="1"/>
</dbReference>
<dbReference type="InterPro" id="IPR003439">
    <property type="entry name" value="ABC_transporter-like_ATP-bd"/>
</dbReference>
<dbReference type="Pfam" id="PF00005">
    <property type="entry name" value="ABC_tran"/>
    <property type="match status" value="1"/>
</dbReference>
<keyword evidence="7" id="KW-0129">CBS domain</keyword>
<dbReference type="SUPFAM" id="SSF52540">
    <property type="entry name" value="P-loop containing nucleoside triphosphate hydrolases"/>
    <property type="match status" value="1"/>
</dbReference>
<protein>
    <submittedName>
        <fullName evidence="10">Glycine betaine uptake system ATP-binding protein YehX</fullName>
        <ecNumber evidence="10">3.6.3.-</ecNumber>
    </submittedName>
</protein>
<accession>A0A345DCI9</accession>
<keyword evidence="4" id="KW-0997">Cell inner membrane</keyword>
<keyword evidence="11" id="KW-1185">Reference proteome</keyword>
<feature type="domain" description="ABC transporter" evidence="8">
    <location>
        <begin position="2"/>
        <end position="236"/>
    </location>
</feature>
<reference evidence="11" key="1">
    <citation type="submission" date="2018-07" db="EMBL/GenBank/DDBJ databases">
        <authorList>
            <person name="Kim H."/>
        </authorList>
    </citation>
    <scope>NUCLEOTIDE SEQUENCE [LARGE SCALE GENOMIC DNA]</scope>
    <source>
        <strain evidence="11">F02</strain>
    </source>
</reference>
<dbReference type="InterPro" id="IPR000644">
    <property type="entry name" value="CBS_dom"/>
</dbReference>
<dbReference type="Gene3D" id="3.10.580.10">
    <property type="entry name" value="CBS-domain"/>
    <property type="match status" value="1"/>
</dbReference>
<dbReference type="GO" id="GO:0005524">
    <property type="term" value="F:ATP binding"/>
    <property type="evidence" value="ECO:0007669"/>
    <property type="project" value="UniProtKB-KW"/>
</dbReference>
<evidence type="ECO:0000256" key="4">
    <source>
        <dbReference type="ARBA" id="ARBA00022519"/>
    </source>
</evidence>
<evidence type="ECO:0000256" key="7">
    <source>
        <dbReference type="PROSITE-ProRule" id="PRU00703"/>
    </source>
</evidence>
<dbReference type="InterPro" id="IPR003593">
    <property type="entry name" value="AAA+_ATPase"/>
</dbReference>
<dbReference type="PROSITE" id="PS50893">
    <property type="entry name" value="ABC_TRANSPORTER_2"/>
    <property type="match status" value="1"/>
</dbReference>
<name>A0A345DCI9_9BURK</name>
<keyword evidence="6 10" id="KW-0067">ATP-binding</keyword>
<organism evidence="10 11">
    <name type="scientific">Ephemeroptericola cinctiostellae</name>
    <dbReference type="NCBI Taxonomy" id="2268024"/>
    <lineage>
        <taxon>Bacteria</taxon>
        <taxon>Pseudomonadati</taxon>
        <taxon>Pseudomonadota</taxon>
        <taxon>Betaproteobacteria</taxon>
        <taxon>Burkholderiales</taxon>
        <taxon>Burkholderiaceae</taxon>
        <taxon>Ephemeroptericola</taxon>
    </lineage>
</organism>
<dbReference type="Gene3D" id="3.40.50.300">
    <property type="entry name" value="P-loop containing nucleotide triphosphate hydrolases"/>
    <property type="match status" value="1"/>
</dbReference>
<proteinExistence type="inferred from homology"/>
<sequence>MIHFEHVSKIFDDQTVIDDLSLHIERGKITVIIGTSGSGKSTVLKMANRLLEHDRGRILFAGQEIRSFKPEDIRRRMGYVIQSTGLFPHWTVAQNIGTVPQLLHWRKEKIHARVDELLTMLSLNPDEYRSRFPHELSGGQQQRIGVARAMAADPEILLMDEPFGALDPITRAGLQAELKRIHRLFGKTILLITHDIDEALMLADHLVLLDGGRIVQQGDPLSIMMQPANDKVIEFIGRNDMGIKWLSLAHVKNHVKQGMATNDVQIAEHATLKEALSEFVVQGVNTMTVVDQMQRHIGVVHFNDLLHSMRGPETSEVKGDET</sequence>
<evidence type="ECO:0000256" key="6">
    <source>
        <dbReference type="ARBA" id="ARBA00022840"/>
    </source>
</evidence>
<dbReference type="SMART" id="SM00382">
    <property type="entry name" value="AAA"/>
    <property type="match status" value="1"/>
</dbReference>
<dbReference type="InterPro" id="IPR017871">
    <property type="entry name" value="ABC_transporter-like_CS"/>
</dbReference>
<dbReference type="FunFam" id="3.40.50.300:FF:000425">
    <property type="entry name" value="Probable ABC transporter, ATP-binding subunit"/>
    <property type="match status" value="1"/>
</dbReference>
<dbReference type="EMBL" id="CP031124">
    <property type="protein sequence ID" value="AXF86077.1"/>
    <property type="molecule type" value="Genomic_DNA"/>
</dbReference>
<evidence type="ECO:0000259" key="8">
    <source>
        <dbReference type="PROSITE" id="PS50893"/>
    </source>
</evidence>
<dbReference type="PANTHER" id="PTHR43117">
    <property type="entry name" value="OSMOPROTECTANT IMPORT ATP-BINDING PROTEIN OSMV"/>
    <property type="match status" value="1"/>
</dbReference>
<feature type="domain" description="CBS" evidence="9">
    <location>
        <begin position="259"/>
        <end position="315"/>
    </location>
</feature>
<dbReference type="KEGG" id="hyf:DTO96_101818"/>
<keyword evidence="10" id="KW-0378">Hydrolase</keyword>
<dbReference type="PROSITE" id="PS51371">
    <property type="entry name" value="CBS"/>
    <property type="match status" value="1"/>
</dbReference>
<evidence type="ECO:0000259" key="9">
    <source>
        <dbReference type="PROSITE" id="PS51371"/>
    </source>
</evidence>
<dbReference type="RefSeq" id="WP_114563196.1">
    <property type="nucleotide sequence ID" value="NZ_CP031124.1"/>
</dbReference>
<dbReference type="EC" id="3.6.3.-" evidence="10"/>
<dbReference type="InterPro" id="IPR046342">
    <property type="entry name" value="CBS_dom_sf"/>
</dbReference>
<keyword evidence="4" id="KW-0472">Membrane</keyword>
<dbReference type="InterPro" id="IPR027417">
    <property type="entry name" value="P-loop_NTPase"/>
</dbReference>
<evidence type="ECO:0000256" key="3">
    <source>
        <dbReference type="ARBA" id="ARBA00022475"/>
    </source>
</evidence>
<gene>
    <name evidence="10" type="primary">yehX</name>
    <name evidence="10" type="ORF">DTO96_101818</name>
</gene>
<dbReference type="GO" id="GO:0016887">
    <property type="term" value="F:ATP hydrolysis activity"/>
    <property type="evidence" value="ECO:0007669"/>
    <property type="project" value="InterPro"/>
</dbReference>
<evidence type="ECO:0000256" key="2">
    <source>
        <dbReference type="ARBA" id="ARBA00022448"/>
    </source>
</evidence>
<evidence type="ECO:0000256" key="5">
    <source>
        <dbReference type="ARBA" id="ARBA00022741"/>
    </source>
</evidence>
<dbReference type="PROSITE" id="PS00211">
    <property type="entry name" value="ABC_TRANSPORTER_1"/>
    <property type="match status" value="1"/>
</dbReference>
<dbReference type="PANTHER" id="PTHR43117:SF5">
    <property type="entry name" value="GLYCINE BETAINE UPTAKE SYSTEM ATP-BINDING PROTEIN YEHX"/>
    <property type="match status" value="1"/>
</dbReference>
<dbReference type="GO" id="GO:0015697">
    <property type="term" value="P:quaternary ammonium group transport"/>
    <property type="evidence" value="ECO:0007669"/>
    <property type="project" value="UniProtKB-ARBA"/>
</dbReference>
<keyword evidence="5" id="KW-0547">Nucleotide-binding</keyword>
<dbReference type="Proteomes" id="UP000252182">
    <property type="component" value="Chromosome"/>
</dbReference>